<reference evidence="3 4" key="1">
    <citation type="submission" date="2020-08" db="EMBL/GenBank/DDBJ databases">
        <title>Genome sequence of Sphingomonas daechungensis KACC 18115T.</title>
        <authorList>
            <person name="Hyun D.-W."/>
            <person name="Bae J.-W."/>
        </authorList>
    </citation>
    <scope>NUCLEOTIDE SEQUENCE [LARGE SCALE GENOMIC DNA]</scope>
    <source>
        <strain evidence="3 4">KACC 18115</strain>
    </source>
</reference>
<dbReference type="EMBL" id="CP060780">
    <property type="protein sequence ID" value="QNP43104.1"/>
    <property type="molecule type" value="Genomic_DNA"/>
</dbReference>
<dbReference type="PANTHER" id="PTHR45947:SF3">
    <property type="entry name" value="SULFOQUINOVOSYL TRANSFERASE SQD2"/>
    <property type="match status" value="1"/>
</dbReference>
<dbReference type="Pfam" id="PF13439">
    <property type="entry name" value="Glyco_transf_4"/>
    <property type="match status" value="1"/>
</dbReference>
<keyword evidence="4" id="KW-1185">Reference proteome</keyword>
<proteinExistence type="predicted"/>
<feature type="domain" description="Glycosyltransferase subfamily 4-like N-terminal" evidence="2">
    <location>
        <begin position="16"/>
        <end position="175"/>
    </location>
</feature>
<evidence type="ECO:0000313" key="4">
    <source>
        <dbReference type="Proteomes" id="UP000516134"/>
    </source>
</evidence>
<dbReference type="RefSeq" id="WP_187714534.1">
    <property type="nucleotide sequence ID" value="NZ_BAABJC010000001.1"/>
</dbReference>
<dbReference type="Proteomes" id="UP000516134">
    <property type="component" value="Chromosome"/>
</dbReference>
<dbReference type="PANTHER" id="PTHR45947">
    <property type="entry name" value="SULFOQUINOVOSYL TRANSFERASE SQD2"/>
    <property type="match status" value="1"/>
</dbReference>
<dbReference type="InterPro" id="IPR001296">
    <property type="entry name" value="Glyco_trans_1"/>
</dbReference>
<accession>A0ABX6T0M1</accession>
<dbReference type="InterPro" id="IPR050194">
    <property type="entry name" value="Glycosyltransferase_grp1"/>
</dbReference>
<sequence length="362" mass="40127">MRILFALPGLHRVDRGAEVAFISVASELAERGDQVTLIGSGPPRANQPYNYVQASLINRERFERWPRLPLFRTETAWEDASFIPGLLKAYDPADFDVTATCSYPFTNWALRAAGGRNRPAHVFVTQNGDWPAVSNRAEYRFFGCDGLVCINPDYFDRNREAYRCALIPNGVDTKRFHPGTAEREKFGLPTDRPVILMVSAMIASKNIDKGVAAISALPDALLIVAGDGPLRADLKALADERLPGRYRQITVPSADMPALYRSADAVLHLSQDESFGNVYVEAMASGVPIVAYDSPRTRWILGAEGLLGDPNVESSIKEQLAKGLDRSDKDRKRLVERASQFEWSAIAGQYRDFFSEVISTGR</sequence>
<dbReference type="Gene3D" id="3.40.50.2000">
    <property type="entry name" value="Glycogen Phosphorylase B"/>
    <property type="match status" value="2"/>
</dbReference>
<dbReference type="SUPFAM" id="SSF53756">
    <property type="entry name" value="UDP-Glycosyltransferase/glycogen phosphorylase"/>
    <property type="match status" value="1"/>
</dbReference>
<evidence type="ECO:0000313" key="3">
    <source>
        <dbReference type="EMBL" id="QNP43104.1"/>
    </source>
</evidence>
<name>A0ABX6T0M1_9SPHN</name>
<evidence type="ECO:0000259" key="2">
    <source>
        <dbReference type="Pfam" id="PF13439"/>
    </source>
</evidence>
<dbReference type="CDD" id="cd03801">
    <property type="entry name" value="GT4_PimA-like"/>
    <property type="match status" value="1"/>
</dbReference>
<gene>
    <name evidence="3" type="ORF">H9L15_14290</name>
</gene>
<feature type="domain" description="Glycosyl transferase family 1" evidence="1">
    <location>
        <begin position="181"/>
        <end position="340"/>
    </location>
</feature>
<protein>
    <submittedName>
        <fullName evidence="3">Glycosyltransferase family 4 protein</fullName>
    </submittedName>
</protein>
<evidence type="ECO:0000259" key="1">
    <source>
        <dbReference type="Pfam" id="PF00534"/>
    </source>
</evidence>
<dbReference type="InterPro" id="IPR028098">
    <property type="entry name" value="Glyco_trans_4-like_N"/>
</dbReference>
<organism evidence="3 4">
    <name type="scientific">Sphingomonas daechungensis</name>
    <dbReference type="NCBI Taxonomy" id="1176646"/>
    <lineage>
        <taxon>Bacteria</taxon>
        <taxon>Pseudomonadati</taxon>
        <taxon>Pseudomonadota</taxon>
        <taxon>Alphaproteobacteria</taxon>
        <taxon>Sphingomonadales</taxon>
        <taxon>Sphingomonadaceae</taxon>
        <taxon>Sphingomonas</taxon>
    </lineage>
</organism>
<dbReference type="Pfam" id="PF00534">
    <property type="entry name" value="Glycos_transf_1"/>
    <property type="match status" value="1"/>
</dbReference>